<name>A0A645AZR7_9ZZZZ</name>
<evidence type="ECO:0000256" key="1">
    <source>
        <dbReference type="SAM" id="MobiDB-lite"/>
    </source>
</evidence>
<dbReference type="EMBL" id="VSSQ01016898">
    <property type="protein sequence ID" value="MPM58680.1"/>
    <property type="molecule type" value="Genomic_DNA"/>
</dbReference>
<gene>
    <name evidence="2" type="ORF">SDC9_105513</name>
</gene>
<dbReference type="AlphaFoldDB" id="A0A645AZR7"/>
<proteinExistence type="predicted"/>
<accession>A0A645AZR7</accession>
<reference evidence="2" key="1">
    <citation type="submission" date="2019-08" db="EMBL/GenBank/DDBJ databases">
        <authorList>
            <person name="Kucharzyk K."/>
            <person name="Murdoch R.W."/>
            <person name="Higgins S."/>
            <person name="Loffler F."/>
        </authorList>
    </citation>
    <scope>NUCLEOTIDE SEQUENCE</scope>
</reference>
<protein>
    <submittedName>
        <fullName evidence="2">Uncharacterized protein</fullName>
    </submittedName>
</protein>
<organism evidence="2">
    <name type="scientific">bioreactor metagenome</name>
    <dbReference type="NCBI Taxonomy" id="1076179"/>
    <lineage>
        <taxon>unclassified sequences</taxon>
        <taxon>metagenomes</taxon>
        <taxon>ecological metagenomes</taxon>
    </lineage>
</organism>
<evidence type="ECO:0000313" key="2">
    <source>
        <dbReference type="EMBL" id="MPM58680.1"/>
    </source>
</evidence>
<feature type="compositionally biased region" description="Basic and acidic residues" evidence="1">
    <location>
        <begin position="166"/>
        <end position="180"/>
    </location>
</feature>
<feature type="region of interest" description="Disordered" evidence="1">
    <location>
        <begin position="166"/>
        <end position="199"/>
    </location>
</feature>
<comment type="caution">
    <text evidence="2">The sequence shown here is derived from an EMBL/GenBank/DDBJ whole genome shotgun (WGS) entry which is preliminary data.</text>
</comment>
<feature type="compositionally biased region" description="Basic residues" evidence="1">
    <location>
        <begin position="181"/>
        <end position="195"/>
    </location>
</feature>
<feature type="region of interest" description="Disordered" evidence="1">
    <location>
        <begin position="20"/>
        <end position="44"/>
    </location>
</feature>
<sequence>MELRHRYEGKDLAGRRIFPSRVESPHRIGGRRAAQRGEGNGQQGVPAVGLPVDCHGGAGVPVPIPLLRRAAGVVQGSRRISDPVVIESGIAVRLQEQFEAVVFPYFSVPFGGPGRASGHAGSVQLEKDMEVPVVAQQGHARRFFHRSRGGMQFEIRNPFERLRPGDGFRKACGMKMERPSGSRRRRKFSRKRGAHRDRTEQGGGVFILVAERPEPFRNIRVRVAEFGSLRRRNVHIIDKKIERAIHQVDPITDEVPFIEFHRSAVPPGAAIRQAQFSVLLDKRNHPLAVGGVDQQGVTGSGGDRFEIVADHQFRGVSGRRERPPPTALAGFAVCLDGQHLQRVREFRRAGIHDPAQRRRLDAAEIFAQQQLPVRRFRRGVAYFDQGETACGIFGLRPERPEAARYAGFGIPEFQSRQHRLLLQREKA</sequence>